<keyword evidence="2" id="KW-1185">Reference proteome</keyword>
<comment type="caution">
    <text evidence="1">The sequence shown here is derived from an EMBL/GenBank/DDBJ whole genome shotgun (WGS) entry which is preliminary data.</text>
</comment>
<name>A0ABQ3K6R6_9DEIO</name>
<reference evidence="2" key="1">
    <citation type="journal article" date="2019" name="Int. J. Syst. Evol. Microbiol.">
        <title>The Global Catalogue of Microorganisms (GCM) 10K type strain sequencing project: providing services to taxonomists for standard genome sequencing and annotation.</title>
        <authorList>
            <consortium name="The Broad Institute Genomics Platform"/>
            <consortium name="The Broad Institute Genome Sequencing Center for Infectious Disease"/>
            <person name="Wu L."/>
            <person name="Ma J."/>
        </authorList>
    </citation>
    <scope>NUCLEOTIDE SEQUENCE [LARGE SCALE GENOMIC DNA]</scope>
    <source>
        <strain evidence="2">CGMCC 1.18439</strain>
    </source>
</reference>
<sequence length="136" mass="15098">MSDASLSPVSSRTEKGQRGFALDLHVTFRTPLPRAEALAALRALEGLTVDLYARLDTPGEVPSARLTGPLPQLPELHAALRGWLAGPVRVVEVGQRGYLRSAQGYTEWMPWRRNVILPRERVDEVGLLEGEKYILE</sequence>
<evidence type="ECO:0000313" key="2">
    <source>
        <dbReference type="Proteomes" id="UP000632154"/>
    </source>
</evidence>
<evidence type="ECO:0000313" key="1">
    <source>
        <dbReference type="EMBL" id="GHG06121.1"/>
    </source>
</evidence>
<dbReference type="Proteomes" id="UP000632154">
    <property type="component" value="Unassembled WGS sequence"/>
</dbReference>
<proteinExistence type="predicted"/>
<dbReference type="EMBL" id="BNAL01000023">
    <property type="protein sequence ID" value="GHG06121.1"/>
    <property type="molecule type" value="Genomic_DNA"/>
</dbReference>
<organism evidence="1 2">
    <name type="scientific">Deinococcus piscis</name>
    <dbReference type="NCBI Taxonomy" id="394230"/>
    <lineage>
        <taxon>Bacteria</taxon>
        <taxon>Thermotogati</taxon>
        <taxon>Deinococcota</taxon>
        <taxon>Deinococci</taxon>
        <taxon>Deinococcales</taxon>
        <taxon>Deinococcaceae</taxon>
        <taxon>Deinococcus</taxon>
    </lineage>
</organism>
<accession>A0ABQ3K6R6</accession>
<protein>
    <submittedName>
        <fullName evidence="1">Uncharacterized protein</fullName>
    </submittedName>
</protein>
<dbReference type="RefSeq" id="WP_189643400.1">
    <property type="nucleotide sequence ID" value="NZ_BNAL01000023.1"/>
</dbReference>
<gene>
    <name evidence="1" type="ORF">GCM10017783_18390</name>
</gene>